<protein>
    <submittedName>
        <fullName evidence="1">Uncharacterized protein</fullName>
    </submittedName>
</protein>
<dbReference type="OrthoDB" id="2416600at2759"/>
<evidence type="ECO:0000313" key="2">
    <source>
        <dbReference type="Proteomes" id="UP000266673"/>
    </source>
</evidence>
<name>A0A397UXP3_9GLOM</name>
<comment type="caution">
    <text evidence="1">The sequence shown here is derived from an EMBL/GenBank/DDBJ whole genome shotgun (WGS) entry which is preliminary data.</text>
</comment>
<organism evidence="1 2">
    <name type="scientific">Gigaspora rosea</name>
    <dbReference type="NCBI Taxonomy" id="44941"/>
    <lineage>
        <taxon>Eukaryota</taxon>
        <taxon>Fungi</taxon>
        <taxon>Fungi incertae sedis</taxon>
        <taxon>Mucoromycota</taxon>
        <taxon>Glomeromycotina</taxon>
        <taxon>Glomeromycetes</taxon>
        <taxon>Diversisporales</taxon>
        <taxon>Gigasporaceae</taxon>
        <taxon>Gigaspora</taxon>
    </lineage>
</organism>
<dbReference type="EMBL" id="QKWP01001037">
    <property type="protein sequence ID" value="RIB12303.1"/>
    <property type="molecule type" value="Genomic_DNA"/>
</dbReference>
<evidence type="ECO:0000313" key="1">
    <source>
        <dbReference type="EMBL" id="RIB12303.1"/>
    </source>
</evidence>
<keyword evidence="2" id="KW-1185">Reference proteome</keyword>
<dbReference type="AlphaFoldDB" id="A0A397UXP3"/>
<proteinExistence type="predicted"/>
<sequence>MSESLKKFKKETQKGIIQWADAAKQSCEDLEPQDVSLDPLLLVIEWNEAALQRRGVVKANIINFIQTINGIQPYTYTDNVTNVATQSDSLFSIMDTRTSPKGQIAESTIAYLRRTYGPQPNASLGRCYQIRATKKDQFEIIEYCDVF</sequence>
<reference evidence="1 2" key="1">
    <citation type="submission" date="2018-06" db="EMBL/GenBank/DDBJ databases">
        <title>Comparative genomics reveals the genomic features of Rhizophagus irregularis, R. cerebriforme, R. diaphanum and Gigaspora rosea, and their symbiotic lifestyle signature.</title>
        <authorList>
            <person name="Morin E."/>
            <person name="San Clemente H."/>
            <person name="Chen E.C.H."/>
            <person name="De La Providencia I."/>
            <person name="Hainaut M."/>
            <person name="Kuo A."/>
            <person name="Kohler A."/>
            <person name="Murat C."/>
            <person name="Tang N."/>
            <person name="Roy S."/>
            <person name="Loubradou J."/>
            <person name="Henrissat B."/>
            <person name="Grigoriev I.V."/>
            <person name="Corradi N."/>
            <person name="Roux C."/>
            <person name="Martin F.M."/>
        </authorList>
    </citation>
    <scope>NUCLEOTIDE SEQUENCE [LARGE SCALE GENOMIC DNA]</scope>
    <source>
        <strain evidence="1 2">DAOM 194757</strain>
    </source>
</reference>
<gene>
    <name evidence="1" type="ORF">C2G38_2041934</name>
</gene>
<dbReference type="Proteomes" id="UP000266673">
    <property type="component" value="Unassembled WGS sequence"/>
</dbReference>
<accession>A0A397UXP3</accession>